<dbReference type="GO" id="GO:0016810">
    <property type="term" value="F:hydrolase activity, acting on carbon-nitrogen (but not peptide) bonds"/>
    <property type="evidence" value="ECO:0007669"/>
    <property type="project" value="InterPro"/>
</dbReference>
<dbReference type="PANTHER" id="PTHR47561">
    <property type="entry name" value="POLYSACCHARIDE DEACETYLASE FAMILY PROTEIN (AFU_ORTHOLOGUE AFUA_6G05030)"/>
    <property type="match status" value="1"/>
</dbReference>
<proteinExistence type="predicted"/>
<dbReference type="NCBIfam" id="TIGR03006">
    <property type="entry name" value="pepcterm_polyde"/>
    <property type="match status" value="1"/>
</dbReference>
<dbReference type="InterPro" id="IPR014344">
    <property type="entry name" value="XrtA_polysacc_deacetyl"/>
</dbReference>
<reference evidence="2" key="1">
    <citation type="submission" date="2023-07" db="EMBL/GenBank/DDBJ databases">
        <title>Genome content predicts the carbon catabolic preferences of heterotrophic bacteria.</title>
        <authorList>
            <person name="Gralka M."/>
        </authorList>
    </citation>
    <scope>NUCLEOTIDE SEQUENCE</scope>
    <source>
        <strain evidence="2">I3M17_2</strain>
    </source>
</reference>
<dbReference type="InterPro" id="IPR045235">
    <property type="entry name" value="PuuE_HpPgdA-like"/>
</dbReference>
<name>A0AAW7XEK0_9GAMM</name>
<dbReference type="Pfam" id="PF01522">
    <property type="entry name" value="Polysacc_deac_1"/>
    <property type="match status" value="1"/>
</dbReference>
<accession>A0AAW7XEK0</accession>
<organism evidence="2 3">
    <name type="scientific">Saccharophagus degradans</name>
    <dbReference type="NCBI Taxonomy" id="86304"/>
    <lineage>
        <taxon>Bacteria</taxon>
        <taxon>Pseudomonadati</taxon>
        <taxon>Pseudomonadota</taxon>
        <taxon>Gammaproteobacteria</taxon>
        <taxon>Cellvibrionales</taxon>
        <taxon>Cellvibrionaceae</taxon>
        <taxon>Saccharophagus</taxon>
    </lineage>
</organism>
<comment type="caution">
    <text evidence="2">The sequence shown here is derived from an EMBL/GenBank/DDBJ whole genome shotgun (WGS) entry which is preliminary data.</text>
</comment>
<evidence type="ECO:0000313" key="3">
    <source>
        <dbReference type="Proteomes" id="UP001169760"/>
    </source>
</evidence>
<dbReference type="CDD" id="cd10941">
    <property type="entry name" value="CE4_PuuE_HpPgdA_like_2"/>
    <property type="match status" value="1"/>
</dbReference>
<feature type="domain" description="NodB homology" evidence="1">
    <location>
        <begin position="25"/>
        <end position="295"/>
    </location>
</feature>
<sequence length="295" mass="34229">MSNSSVVHAMTVDVEDYFHVSAFYKVISQGDWDKWPTRVEENTLKLLDLFEQRKIKCTFFVLGWVAERFPELIRKLSEQGHEIASHGYSHQLVYTQTPEVFREETKKSKDILEQITQQPILGYRAASYSITRKSLWALDILDELGFEWDSSIFPVHHDNYGVPGSPTQPYTIELENGNKITEFPLTSAKVMGMSIPAAGGGYFRQYPYALSRWLFERASVNQTRPLIFYLHPWEIDPDQPRVPNASLKSKFRHYTNLHRCYGRLERMINDFNFGTIQQSLGSVNIDQNVHISTLR</sequence>
<dbReference type="AlphaFoldDB" id="A0AAW7XEK0"/>
<gene>
    <name evidence="2" type="ORF">Q4521_20375</name>
</gene>
<dbReference type="InterPro" id="IPR002509">
    <property type="entry name" value="NODB_dom"/>
</dbReference>
<dbReference type="RefSeq" id="WP_216065093.1">
    <property type="nucleotide sequence ID" value="NZ_JAHKPP010000037.1"/>
</dbReference>
<dbReference type="Proteomes" id="UP001169760">
    <property type="component" value="Unassembled WGS sequence"/>
</dbReference>
<dbReference type="Pfam" id="PF11959">
    <property type="entry name" value="DUF3473"/>
    <property type="match status" value="1"/>
</dbReference>
<evidence type="ECO:0000313" key="2">
    <source>
        <dbReference type="EMBL" id="MDO6424857.1"/>
    </source>
</evidence>
<dbReference type="GO" id="GO:0005975">
    <property type="term" value="P:carbohydrate metabolic process"/>
    <property type="evidence" value="ECO:0007669"/>
    <property type="project" value="InterPro"/>
</dbReference>
<evidence type="ECO:0000259" key="1">
    <source>
        <dbReference type="PROSITE" id="PS51677"/>
    </source>
</evidence>
<protein>
    <submittedName>
        <fullName evidence="2">DUF3473 domain-containing protein</fullName>
    </submittedName>
</protein>
<dbReference type="EMBL" id="JAUOPB010000019">
    <property type="protein sequence ID" value="MDO6424857.1"/>
    <property type="molecule type" value="Genomic_DNA"/>
</dbReference>
<dbReference type="PANTHER" id="PTHR47561:SF1">
    <property type="entry name" value="POLYSACCHARIDE DEACETYLASE FAMILY PROTEIN (AFU_ORTHOLOGUE AFUA_6G05030)"/>
    <property type="match status" value="1"/>
</dbReference>
<dbReference type="InterPro" id="IPR022560">
    <property type="entry name" value="DUF3473"/>
</dbReference>
<dbReference type="PROSITE" id="PS51677">
    <property type="entry name" value="NODB"/>
    <property type="match status" value="1"/>
</dbReference>